<feature type="compositionally biased region" description="Low complexity" evidence="1">
    <location>
        <begin position="193"/>
        <end position="218"/>
    </location>
</feature>
<dbReference type="OMA" id="NIHGEEW"/>
<sequence>MTTPRQPKSELSSNLVPSPSFLKQLLNEISGVSTPVASGNNKTLQRSPGAGTTGDAEKRVPSIWVGGAFAARDAREKLRAADETRSRKWNITKAEGIPPSSSLPQHASLPSSQSTMASCGDYYTVSHCHNETCGIPKVKQNTISSDEYVLSADVLPSSQQRLNLQKLKIPLPTVPDEPTQSSSPLMSCGSDQSSNTSSSEAPTSALTASSTNAATALSHFEGRSKASRKRGRSLDGTEDELLLKKMRPLTSPQTRNSATTSNIAPHLTTTPNSSPDKYRLSVPGLKFTERSLAGAVINTPIERLPNDSNIKSSIATLSPEPSMIPQPTTPVKLSTWQCTTTTPEPPETPSFARTLHLFDMSVSMYKDDKGDEWMQDISIFKSTHGDEWARNSLCKHCFSRSGKFSRIMTYGYETCGCEECLDDYYWEPAVRPNC</sequence>
<dbReference type="AlphaFoldDB" id="M2T5N3"/>
<feature type="region of interest" description="Disordered" evidence="1">
    <location>
        <begin position="91"/>
        <end position="111"/>
    </location>
</feature>
<feature type="region of interest" description="Disordered" evidence="1">
    <location>
        <begin position="32"/>
        <end position="58"/>
    </location>
</feature>
<feature type="compositionally biased region" description="Polar residues" evidence="1">
    <location>
        <begin position="250"/>
        <end position="275"/>
    </location>
</feature>
<organism evidence="2 3">
    <name type="scientific">Cochliobolus sativus (strain ND90Pr / ATCC 201652)</name>
    <name type="common">Common root rot and spot blotch fungus</name>
    <name type="synonym">Bipolaris sorokiniana</name>
    <dbReference type="NCBI Taxonomy" id="665912"/>
    <lineage>
        <taxon>Eukaryota</taxon>
        <taxon>Fungi</taxon>
        <taxon>Dikarya</taxon>
        <taxon>Ascomycota</taxon>
        <taxon>Pezizomycotina</taxon>
        <taxon>Dothideomycetes</taxon>
        <taxon>Pleosporomycetidae</taxon>
        <taxon>Pleosporales</taxon>
        <taxon>Pleosporineae</taxon>
        <taxon>Pleosporaceae</taxon>
        <taxon>Bipolaris</taxon>
    </lineage>
</organism>
<evidence type="ECO:0000313" key="3">
    <source>
        <dbReference type="Proteomes" id="UP000016934"/>
    </source>
</evidence>
<accession>M2T5N3</accession>
<dbReference type="Proteomes" id="UP000016934">
    <property type="component" value="Unassembled WGS sequence"/>
</dbReference>
<evidence type="ECO:0000256" key="1">
    <source>
        <dbReference type="SAM" id="MobiDB-lite"/>
    </source>
</evidence>
<feature type="region of interest" description="Disordered" evidence="1">
    <location>
        <begin position="167"/>
        <end position="278"/>
    </location>
</feature>
<dbReference type="EMBL" id="KB445643">
    <property type="protein sequence ID" value="EMD64327.1"/>
    <property type="molecule type" value="Genomic_DNA"/>
</dbReference>
<feature type="compositionally biased region" description="Polar residues" evidence="1">
    <location>
        <begin position="178"/>
        <end position="192"/>
    </location>
</feature>
<reference evidence="3" key="2">
    <citation type="journal article" date="2013" name="PLoS Genet.">
        <title>Comparative genome structure, secondary metabolite, and effector coding capacity across Cochliobolus pathogens.</title>
        <authorList>
            <person name="Condon B.J."/>
            <person name="Leng Y."/>
            <person name="Wu D."/>
            <person name="Bushley K.E."/>
            <person name="Ohm R.A."/>
            <person name="Otillar R."/>
            <person name="Martin J."/>
            <person name="Schackwitz W."/>
            <person name="Grimwood J."/>
            <person name="MohdZainudin N."/>
            <person name="Xue C."/>
            <person name="Wang R."/>
            <person name="Manning V.A."/>
            <person name="Dhillon B."/>
            <person name="Tu Z.J."/>
            <person name="Steffenson B.J."/>
            <person name="Salamov A."/>
            <person name="Sun H."/>
            <person name="Lowry S."/>
            <person name="LaButti K."/>
            <person name="Han J."/>
            <person name="Copeland A."/>
            <person name="Lindquist E."/>
            <person name="Barry K."/>
            <person name="Schmutz J."/>
            <person name="Baker S.E."/>
            <person name="Ciuffetti L.M."/>
            <person name="Grigoriev I.V."/>
            <person name="Zhong S."/>
            <person name="Turgeon B.G."/>
        </authorList>
    </citation>
    <scope>NUCLEOTIDE SEQUENCE [LARGE SCALE GENOMIC DNA]</scope>
    <source>
        <strain evidence="3">ND90Pr / ATCC 201652</strain>
    </source>
</reference>
<proteinExistence type="predicted"/>
<dbReference type="KEGG" id="bsc:COCSADRAFT_160550"/>
<keyword evidence="3" id="KW-1185">Reference proteome</keyword>
<reference evidence="2 3" key="1">
    <citation type="journal article" date="2012" name="PLoS Pathog.">
        <title>Diverse lifestyles and strategies of plant pathogenesis encoded in the genomes of eighteen Dothideomycetes fungi.</title>
        <authorList>
            <person name="Ohm R.A."/>
            <person name="Feau N."/>
            <person name="Henrissat B."/>
            <person name="Schoch C.L."/>
            <person name="Horwitz B.A."/>
            <person name="Barry K.W."/>
            <person name="Condon B.J."/>
            <person name="Copeland A.C."/>
            <person name="Dhillon B."/>
            <person name="Glaser F."/>
            <person name="Hesse C.N."/>
            <person name="Kosti I."/>
            <person name="LaButti K."/>
            <person name="Lindquist E.A."/>
            <person name="Lucas S."/>
            <person name="Salamov A.A."/>
            <person name="Bradshaw R.E."/>
            <person name="Ciuffetti L."/>
            <person name="Hamelin R.C."/>
            <person name="Kema G.H.J."/>
            <person name="Lawrence C."/>
            <person name="Scott J.A."/>
            <person name="Spatafora J.W."/>
            <person name="Turgeon B.G."/>
            <person name="de Wit P.J.G.M."/>
            <person name="Zhong S."/>
            <person name="Goodwin S.B."/>
            <person name="Grigoriev I.V."/>
        </authorList>
    </citation>
    <scope>NUCLEOTIDE SEQUENCE [LARGE SCALE GENOMIC DNA]</scope>
    <source>
        <strain evidence="3">ND90Pr / ATCC 201652</strain>
    </source>
</reference>
<name>M2T5N3_COCSN</name>
<gene>
    <name evidence="2" type="ORF">COCSADRAFT_160550</name>
</gene>
<protein>
    <submittedName>
        <fullName evidence="2">Uncharacterized protein</fullName>
    </submittedName>
</protein>
<feature type="compositionally biased region" description="Polar residues" evidence="1">
    <location>
        <begin position="99"/>
        <end position="111"/>
    </location>
</feature>
<dbReference type="RefSeq" id="XP_007700151.1">
    <property type="nucleotide sequence ID" value="XM_007701961.1"/>
</dbReference>
<feature type="compositionally biased region" description="Polar residues" evidence="1">
    <location>
        <begin position="32"/>
        <end position="46"/>
    </location>
</feature>
<dbReference type="GeneID" id="19132053"/>
<dbReference type="HOGENOM" id="CLU_694723_0_0_1"/>
<dbReference type="OrthoDB" id="3688221at2759"/>
<evidence type="ECO:0000313" key="2">
    <source>
        <dbReference type="EMBL" id="EMD64327.1"/>
    </source>
</evidence>